<dbReference type="Proteomes" id="UP000283530">
    <property type="component" value="Unassembled WGS sequence"/>
</dbReference>
<feature type="region of interest" description="Disordered" evidence="3">
    <location>
        <begin position="148"/>
        <end position="189"/>
    </location>
</feature>
<gene>
    <name evidence="5" type="ORF">CKAN_02596800</name>
</gene>
<feature type="compositionally biased region" description="Polar residues" evidence="3">
    <location>
        <begin position="151"/>
        <end position="166"/>
    </location>
</feature>
<sequence length="235" mass="26051">MGKFMRKAKITGEVAVMDVSPPTLGVRTRAKTLALQRLQSEASASSYLELRSRRLEKPPLVVAAAASTYARRTKVATSQPVVVAAAASTYARRTKVRTTRVSCPAKSVSVGSKKKRSRKSERLVGKNEVEASCGENVPDIDGRERKIRESTPCSMTRGSETLETPGSTTKSTNSATTSRRKKNALHQDIPSAREVDEFFDGAEKEQQRIFIEKYNFDPVNDMPLPGRYEWVRLDL</sequence>
<dbReference type="InterPro" id="IPR044898">
    <property type="entry name" value="CDI_dom_sf"/>
</dbReference>
<feature type="domain" description="Cyclin-dependent kinase inhibitor" evidence="4">
    <location>
        <begin position="189"/>
        <end position="233"/>
    </location>
</feature>
<dbReference type="AlphaFoldDB" id="A0A3S3NQA0"/>
<proteinExistence type="inferred from homology"/>
<keyword evidence="6" id="KW-1185">Reference proteome</keyword>
<dbReference type="OrthoDB" id="6373236at2759"/>
<dbReference type="GO" id="GO:0005634">
    <property type="term" value="C:nucleus"/>
    <property type="evidence" value="ECO:0007669"/>
    <property type="project" value="InterPro"/>
</dbReference>
<dbReference type="PIRSF" id="PIRSF017811">
    <property type="entry name" value="CDK_inhib_pln"/>
    <property type="match status" value="1"/>
</dbReference>
<feature type="region of interest" description="Disordered" evidence="3">
    <location>
        <begin position="102"/>
        <end position="127"/>
    </location>
</feature>
<dbReference type="PANTHER" id="PTHR46776">
    <property type="entry name" value="CYCLIN-DEPENDENT KINASE INHIBITOR 4-RELATED"/>
    <property type="match status" value="1"/>
</dbReference>
<evidence type="ECO:0000256" key="3">
    <source>
        <dbReference type="SAM" id="MobiDB-lite"/>
    </source>
</evidence>
<feature type="compositionally biased region" description="Low complexity" evidence="3">
    <location>
        <begin position="167"/>
        <end position="177"/>
    </location>
</feature>
<comment type="similarity">
    <text evidence="1">Belongs to the CDI family. ICK/KRP subfamily.</text>
</comment>
<evidence type="ECO:0000259" key="4">
    <source>
        <dbReference type="Pfam" id="PF02234"/>
    </source>
</evidence>
<evidence type="ECO:0000313" key="5">
    <source>
        <dbReference type="EMBL" id="RWR96574.1"/>
    </source>
</evidence>
<dbReference type="EMBL" id="QPKB01000012">
    <property type="protein sequence ID" value="RWR96574.1"/>
    <property type="molecule type" value="Genomic_DNA"/>
</dbReference>
<dbReference type="Pfam" id="PF02234">
    <property type="entry name" value="CDI"/>
    <property type="match status" value="1"/>
</dbReference>
<evidence type="ECO:0000313" key="6">
    <source>
        <dbReference type="Proteomes" id="UP000283530"/>
    </source>
</evidence>
<keyword evidence="2" id="KW-0649">Protein kinase inhibitor</keyword>
<evidence type="ECO:0000256" key="2">
    <source>
        <dbReference type="ARBA" id="ARBA00023013"/>
    </source>
</evidence>
<dbReference type="Gene3D" id="4.10.365.10">
    <property type="entry name" value="p27"/>
    <property type="match status" value="1"/>
</dbReference>
<accession>A0A3S3NQA0</accession>
<protein>
    <submittedName>
        <fullName evidence="5">Cyclin-dependent kinase inhibitor 5</fullName>
    </submittedName>
</protein>
<organism evidence="5 6">
    <name type="scientific">Cinnamomum micranthum f. kanehirae</name>
    <dbReference type="NCBI Taxonomy" id="337451"/>
    <lineage>
        <taxon>Eukaryota</taxon>
        <taxon>Viridiplantae</taxon>
        <taxon>Streptophyta</taxon>
        <taxon>Embryophyta</taxon>
        <taxon>Tracheophyta</taxon>
        <taxon>Spermatophyta</taxon>
        <taxon>Magnoliopsida</taxon>
        <taxon>Magnoliidae</taxon>
        <taxon>Laurales</taxon>
        <taxon>Lauraceae</taxon>
        <taxon>Cinnamomum</taxon>
    </lineage>
</organism>
<evidence type="ECO:0000256" key="1">
    <source>
        <dbReference type="ARBA" id="ARBA00010274"/>
    </source>
</evidence>
<name>A0A3S3NQA0_9MAGN</name>
<dbReference type="InterPro" id="IPR003175">
    <property type="entry name" value="CDI_dom"/>
</dbReference>
<dbReference type="InterPro" id="IPR044275">
    <property type="entry name" value="KRP"/>
</dbReference>
<dbReference type="GO" id="GO:0051726">
    <property type="term" value="P:regulation of cell cycle"/>
    <property type="evidence" value="ECO:0007669"/>
    <property type="project" value="InterPro"/>
</dbReference>
<comment type="caution">
    <text evidence="5">The sequence shown here is derived from an EMBL/GenBank/DDBJ whole genome shotgun (WGS) entry which is preliminary data.</text>
</comment>
<dbReference type="GO" id="GO:0004861">
    <property type="term" value="F:cyclin-dependent protein serine/threonine kinase inhibitor activity"/>
    <property type="evidence" value="ECO:0007669"/>
    <property type="project" value="InterPro"/>
</dbReference>
<reference evidence="5 6" key="1">
    <citation type="journal article" date="2019" name="Nat. Plants">
        <title>Stout camphor tree genome fills gaps in understanding of flowering plant genome evolution.</title>
        <authorList>
            <person name="Chaw S.M."/>
            <person name="Liu Y.C."/>
            <person name="Wu Y.W."/>
            <person name="Wang H.Y."/>
            <person name="Lin C.I."/>
            <person name="Wu C.S."/>
            <person name="Ke H.M."/>
            <person name="Chang L.Y."/>
            <person name="Hsu C.Y."/>
            <person name="Yang H.T."/>
            <person name="Sudianto E."/>
            <person name="Hsu M.H."/>
            <person name="Wu K.P."/>
            <person name="Wang L.N."/>
            <person name="Leebens-Mack J.H."/>
            <person name="Tsai I.J."/>
        </authorList>
    </citation>
    <scope>NUCLEOTIDE SEQUENCE [LARGE SCALE GENOMIC DNA]</scope>
    <source>
        <strain evidence="6">cv. Chaw 1501</strain>
        <tissue evidence="5">Young leaves</tissue>
    </source>
</reference>